<evidence type="ECO:0000256" key="6">
    <source>
        <dbReference type="ARBA" id="ARBA00023163"/>
    </source>
</evidence>
<comment type="similarity">
    <text evidence="1">Belongs to the Fur family.</text>
</comment>
<evidence type="ECO:0000256" key="2">
    <source>
        <dbReference type="ARBA" id="ARBA00022491"/>
    </source>
</evidence>
<dbReference type="InterPro" id="IPR002481">
    <property type="entry name" value="FUR"/>
</dbReference>
<protein>
    <submittedName>
        <fullName evidence="8">Transcriptional repressor</fullName>
    </submittedName>
</protein>
<evidence type="ECO:0000256" key="5">
    <source>
        <dbReference type="ARBA" id="ARBA00023125"/>
    </source>
</evidence>
<dbReference type="Gene3D" id="1.10.10.10">
    <property type="entry name" value="Winged helix-like DNA-binding domain superfamily/Winged helix DNA-binding domain"/>
    <property type="match status" value="1"/>
</dbReference>
<dbReference type="GO" id="GO:0000976">
    <property type="term" value="F:transcription cis-regulatory region binding"/>
    <property type="evidence" value="ECO:0007669"/>
    <property type="project" value="TreeGrafter"/>
</dbReference>
<proteinExistence type="inferred from homology"/>
<dbReference type="PANTHER" id="PTHR33202">
    <property type="entry name" value="ZINC UPTAKE REGULATION PROTEIN"/>
    <property type="match status" value="1"/>
</dbReference>
<dbReference type="Proteomes" id="UP000649179">
    <property type="component" value="Unassembled WGS sequence"/>
</dbReference>
<feature type="binding site" evidence="7">
    <location>
        <position position="148"/>
    </location>
    <ligand>
        <name>Zn(2+)</name>
        <dbReference type="ChEBI" id="CHEBI:29105"/>
    </ligand>
</feature>
<comment type="cofactor">
    <cofactor evidence="7">
        <name>Zn(2+)</name>
        <dbReference type="ChEBI" id="CHEBI:29105"/>
    </cofactor>
    <text evidence="7">Binds 1 zinc ion per subunit.</text>
</comment>
<keyword evidence="9" id="KW-1185">Reference proteome</keyword>
<feature type="binding site" evidence="7">
    <location>
        <position position="151"/>
    </location>
    <ligand>
        <name>Zn(2+)</name>
        <dbReference type="ChEBI" id="CHEBI:29105"/>
    </ligand>
</feature>
<dbReference type="Gene3D" id="3.30.1490.190">
    <property type="match status" value="1"/>
</dbReference>
<keyword evidence="2" id="KW-0678">Repressor</keyword>
<name>A0A917F2F3_9ACTN</name>
<evidence type="ECO:0000313" key="9">
    <source>
        <dbReference type="Proteomes" id="UP000649179"/>
    </source>
</evidence>
<sequence length="154" mass="16653">MADAGDVPVPAPAAHGAAGWKADLRARGYRLTPQRELVLAAVEALGHATPEQVYAEVRRQSEAVNLSTVYRTLELLDELGVIRHAHIESRTPTYHSTSGHEHFHLVCHRCGRVLTASADDVTAFAALLAERYDGFALDVGHLTVFGTCPDCADI</sequence>
<evidence type="ECO:0000256" key="7">
    <source>
        <dbReference type="PIRSR" id="PIRSR602481-1"/>
    </source>
</evidence>
<dbReference type="GO" id="GO:0008270">
    <property type="term" value="F:zinc ion binding"/>
    <property type="evidence" value="ECO:0007669"/>
    <property type="project" value="TreeGrafter"/>
</dbReference>
<comment type="caution">
    <text evidence="8">The sequence shown here is derived from an EMBL/GenBank/DDBJ whole genome shotgun (WGS) entry which is preliminary data.</text>
</comment>
<dbReference type="GO" id="GO:0045892">
    <property type="term" value="P:negative regulation of DNA-templated transcription"/>
    <property type="evidence" value="ECO:0007669"/>
    <property type="project" value="TreeGrafter"/>
</dbReference>
<dbReference type="RefSeq" id="WP_229660720.1">
    <property type="nucleotide sequence ID" value="NZ_BMKQ01000001.1"/>
</dbReference>
<keyword evidence="5" id="KW-0238">DNA-binding</keyword>
<dbReference type="InterPro" id="IPR043135">
    <property type="entry name" value="Fur_C"/>
</dbReference>
<evidence type="ECO:0000256" key="3">
    <source>
        <dbReference type="ARBA" id="ARBA00022833"/>
    </source>
</evidence>
<keyword evidence="3 7" id="KW-0862">Zinc</keyword>
<evidence type="ECO:0000256" key="1">
    <source>
        <dbReference type="ARBA" id="ARBA00007957"/>
    </source>
</evidence>
<keyword evidence="6" id="KW-0804">Transcription</keyword>
<evidence type="ECO:0000256" key="4">
    <source>
        <dbReference type="ARBA" id="ARBA00023015"/>
    </source>
</evidence>
<dbReference type="GO" id="GO:0003700">
    <property type="term" value="F:DNA-binding transcription factor activity"/>
    <property type="evidence" value="ECO:0007669"/>
    <property type="project" value="InterPro"/>
</dbReference>
<organism evidence="8 9">
    <name type="scientific">Marmoricola endophyticus</name>
    <dbReference type="NCBI Taxonomy" id="2040280"/>
    <lineage>
        <taxon>Bacteria</taxon>
        <taxon>Bacillati</taxon>
        <taxon>Actinomycetota</taxon>
        <taxon>Actinomycetes</taxon>
        <taxon>Propionibacteriales</taxon>
        <taxon>Nocardioidaceae</taxon>
        <taxon>Marmoricola</taxon>
    </lineage>
</organism>
<gene>
    <name evidence="8" type="ORF">GCM10011519_17030</name>
</gene>
<dbReference type="InterPro" id="IPR036390">
    <property type="entry name" value="WH_DNA-bd_sf"/>
</dbReference>
<evidence type="ECO:0000313" key="8">
    <source>
        <dbReference type="EMBL" id="GGF43766.1"/>
    </source>
</evidence>
<dbReference type="GO" id="GO:1900376">
    <property type="term" value="P:regulation of secondary metabolite biosynthetic process"/>
    <property type="evidence" value="ECO:0007669"/>
    <property type="project" value="TreeGrafter"/>
</dbReference>
<feature type="binding site" evidence="7">
    <location>
        <position position="107"/>
    </location>
    <ligand>
        <name>Zn(2+)</name>
        <dbReference type="ChEBI" id="CHEBI:29105"/>
    </ligand>
</feature>
<keyword evidence="7" id="KW-0479">Metal-binding</keyword>
<dbReference type="EMBL" id="BMKQ01000001">
    <property type="protein sequence ID" value="GGF43766.1"/>
    <property type="molecule type" value="Genomic_DNA"/>
</dbReference>
<accession>A0A917F2F3</accession>
<reference evidence="8" key="1">
    <citation type="journal article" date="2014" name="Int. J. Syst. Evol. Microbiol.">
        <title>Complete genome sequence of Corynebacterium casei LMG S-19264T (=DSM 44701T), isolated from a smear-ripened cheese.</title>
        <authorList>
            <consortium name="US DOE Joint Genome Institute (JGI-PGF)"/>
            <person name="Walter F."/>
            <person name="Albersmeier A."/>
            <person name="Kalinowski J."/>
            <person name="Ruckert C."/>
        </authorList>
    </citation>
    <scope>NUCLEOTIDE SEQUENCE</scope>
    <source>
        <strain evidence="8">CGMCC 1.16067</strain>
    </source>
</reference>
<keyword evidence="4" id="KW-0805">Transcription regulation</keyword>
<dbReference type="Pfam" id="PF01475">
    <property type="entry name" value="FUR"/>
    <property type="match status" value="1"/>
</dbReference>
<dbReference type="InterPro" id="IPR036388">
    <property type="entry name" value="WH-like_DNA-bd_sf"/>
</dbReference>
<dbReference type="CDD" id="cd07153">
    <property type="entry name" value="Fur_like"/>
    <property type="match status" value="1"/>
</dbReference>
<dbReference type="AlphaFoldDB" id="A0A917F2F3"/>
<dbReference type="PANTHER" id="PTHR33202:SF7">
    <property type="entry name" value="FERRIC UPTAKE REGULATION PROTEIN"/>
    <property type="match status" value="1"/>
</dbReference>
<dbReference type="SUPFAM" id="SSF46785">
    <property type="entry name" value="Winged helix' DNA-binding domain"/>
    <property type="match status" value="1"/>
</dbReference>
<reference evidence="8" key="2">
    <citation type="submission" date="2020-09" db="EMBL/GenBank/DDBJ databases">
        <authorList>
            <person name="Sun Q."/>
            <person name="Zhou Y."/>
        </authorList>
    </citation>
    <scope>NUCLEOTIDE SEQUENCE</scope>
    <source>
        <strain evidence="8">CGMCC 1.16067</strain>
    </source>
</reference>
<feature type="binding site" evidence="7">
    <location>
        <position position="110"/>
    </location>
    <ligand>
        <name>Zn(2+)</name>
        <dbReference type="ChEBI" id="CHEBI:29105"/>
    </ligand>
</feature>